<name>A0A0G0PJN1_9BACT</name>
<sequence>MHISYNRAKEWSSHFTLLIKAILASKGPVVEVGAGFFSTPLLHWLCKSLDKKLVTYENTQEFYDFAKRFQSPLHKIKFIENWDAMDFETRWGVVFIDHHPPERRGVDVINFKDTADYIVIHDTNDSENKYNYQMAWPHFKYRYDWVAYKPWASVVSNTVDVSKWDNNVLNV</sequence>
<dbReference type="EMBL" id="LBXL01000050">
    <property type="protein sequence ID" value="KKR28419.1"/>
    <property type="molecule type" value="Genomic_DNA"/>
</dbReference>
<evidence type="ECO:0000313" key="1">
    <source>
        <dbReference type="EMBL" id="KKR28419.1"/>
    </source>
</evidence>
<dbReference type="AlphaFoldDB" id="A0A0G0PJN1"/>
<proteinExistence type="predicted"/>
<protein>
    <submittedName>
        <fullName evidence="1">Uncharacterized protein</fullName>
    </submittedName>
</protein>
<gene>
    <name evidence="1" type="ORF">UT61_C0050G0003</name>
</gene>
<comment type="caution">
    <text evidence="1">The sequence shown here is derived from an EMBL/GenBank/DDBJ whole genome shotgun (WGS) entry which is preliminary data.</text>
</comment>
<reference evidence="1 2" key="1">
    <citation type="journal article" date="2015" name="Nature">
        <title>rRNA introns, odd ribosomes, and small enigmatic genomes across a large radiation of phyla.</title>
        <authorList>
            <person name="Brown C.T."/>
            <person name="Hug L.A."/>
            <person name="Thomas B.C."/>
            <person name="Sharon I."/>
            <person name="Castelle C.J."/>
            <person name="Singh A."/>
            <person name="Wilkins M.J."/>
            <person name="Williams K.H."/>
            <person name="Banfield J.F."/>
        </authorList>
    </citation>
    <scope>NUCLEOTIDE SEQUENCE [LARGE SCALE GENOMIC DNA]</scope>
</reference>
<organism evidence="1 2">
    <name type="scientific">Candidatus Woesebacteria bacterium GW2011_GWA1_39_8</name>
    <dbReference type="NCBI Taxonomy" id="1618552"/>
    <lineage>
        <taxon>Bacteria</taxon>
        <taxon>Candidatus Woeseibacteriota</taxon>
    </lineage>
</organism>
<dbReference type="Proteomes" id="UP000034793">
    <property type="component" value="Unassembled WGS sequence"/>
</dbReference>
<evidence type="ECO:0000313" key="2">
    <source>
        <dbReference type="Proteomes" id="UP000034793"/>
    </source>
</evidence>
<accession>A0A0G0PJN1</accession>